<gene>
    <name evidence="1" type="ORF">Zmor_001120</name>
</gene>
<accession>A0AA38MR96</accession>
<name>A0AA38MR96_9CUCU</name>
<evidence type="ECO:0008006" key="3">
    <source>
        <dbReference type="Google" id="ProtNLM"/>
    </source>
</evidence>
<keyword evidence="2" id="KW-1185">Reference proteome</keyword>
<sequence length="672" mass="76988">MISLNDVAECPDPEYGYMSIPRQVQIVQKNRFEKIHVQTCLVEVTRLITYCGMHSHSSIVSRSIYTYIHTTGREGCKNIHHYQEYRGFYGQIISQILPNSTISTSVTLAGGLSTDGTCHGTTYSENGISWDNVVVIATVKISVQDYSATLKLEQNEITLRGGITCSFLNGYCIDTIIGESIWNPIEPSECDTVATLFNGEGHLIHQTNSTTPTKYIVVEQRDKVFALSLEKQDTACGTSVWLTEHPRLFVIEQDIITPMQDIGRNIQTENVDLTMYVNSKFLYMEQSLKTTIDKTYAHTVHRRCLLRREILRNRLALAPLTPNMISSLIKGQNGYVGKVAGEVLYILQCTPRLVEIRREKNCYLELPVKIDNQTYFMSPVTRILQRYAEQIECNTLIPPLYHINNQWTSFNPNPGNAFIPTTLAVDTEARLTFTPIQNLGAGGIYTAQEIRAAQDAMLFSHERKAISNILTRKVMGHEIDNQGVSMLHMFTAEEMEKLAENTIEKMWGWFKWIGSWTSGILGIYFIIRFIKVLIEIIINAIAIQKEHGWSIKILASFWDTLTMWLLHRKHKKEVVRNIQKVTERNDIFKGNTTFNPTYLPTNPDSKFRKPKTFTIKRQEPSYSKTSEKPTSFSLEDITKPEKNKLTKTHTITYVDLKQADDNLREIRNHTWF</sequence>
<dbReference type="Proteomes" id="UP001168821">
    <property type="component" value="Unassembled WGS sequence"/>
</dbReference>
<evidence type="ECO:0000313" key="2">
    <source>
        <dbReference type="Proteomes" id="UP001168821"/>
    </source>
</evidence>
<comment type="caution">
    <text evidence="1">The sequence shown here is derived from an EMBL/GenBank/DDBJ whole genome shotgun (WGS) entry which is preliminary data.</text>
</comment>
<organism evidence="1 2">
    <name type="scientific">Zophobas morio</name>
    <dbReference type="NCBI Taxonomy" id="2755281"/>
    <lineage>
        <taxon>Eukaryota</taxon>
        <taxon>Metazoa</taxon>
        <taxon>Ecdysozoa</taxon>
        <taxon>Arthropoda</taxon>
        <taxon>Hexapoda</taxon>
        <taxon>Insecta</taxon>
        <taxon>Pterygota</taxon>
        <taxon>Neoptera</taxon>
        <taxon>Endopterygota</taxon>
        <taxon>Coleoptera</taxon>
        <taxon>Polyphaga</taxon>
        <taxon>Cucujiformia</taxon>
        <taxon>Tenebrionidae</taxon>
        <taxon>Zophobas</taxon>
    </lineage>
</organism>
<dbReference type="AlphaFoldDB" id="A0AA38MR96"/>
<reference evidence="1" key="1">
    <citation type="journal article" date="2023" name="G3 (Bethesda)">
        <title>Whole genome assemblies of Zophobas morio and Tenebrio molitor.</title>
        <authorList>
            <person name="Kaur S."/>
            <person name="Stinson S.A."/>
            <person name="diCenzo G.C."/>
        </authorList>
    </citation>
    <scope>NUCLEOTIDE SEQUENCE</scope>
    <source>
        <strain evidence="1">QUZm001</strain>
    </source>
</reference>
<dbReference type="Pfam" id="PF24664">
    <property type="entry name" value="Monjiviricetes_fusion"/>
    <property type="match status" value="1"/>
</dbReference>
<proteinExistence type="predicted"/>
<protein>
    <recommendedName>
        <fullName evidence="3">Glycoprotein</fullName>
    </recommendedName>
</protein>
<evidence type="ECO:0000313" key="1">
    <source>
        <dbReference type="EMBL" id="KAJ3665631.1"/>
    </source>
</evidence>
<dbReference type="EMBL" id="JALNTZ010000001">
    <property type="protein sequence ID" value="KAJ3665631.1"/>
    <property type="molecule type" value="Genomic_DNA"/>
</dbReference>